<evidence type="ECO:0000313" key="1">
    <source>
        <dbReference type="EMBL" id="KAK9730568.1"/>
    </source>
</evidence>
<name>A0AAW1L920_POPJA</name>
<evidence type="ECO:0000313" key="2">
    <source>
        <dbReference type="Proteomes" id="UP001458880"/>
    </source>
</evidence>
<accession>A0AAW1L920</accession>
<gene>
    <name evidence="1" type="ORF">QE152_g14402</name>
</gene>
<protein>
    <submittedName>
        <fullName evidence="1">Uncharacterized protein</fullName>
    </submittedName>
</protein>
<dbReference type="EMBL" id="JASPKY010000145">
    <property type="protein sequence ID" value="KAK9730568.1"/>
    <property type="molecule type" value="Genomic_DNA"/>
</dbReference>
<organism evidence="1 2">
    <name type="scientific">Popillia japonica</name>
    <name type="common">Japanese beetle</name>
    <dbReference type="NCBI Taxonomy" id="7064"/>
    <lineage>
        <taxon>Eukaryota</taxon>
        <taxon>Metazoa</taxon>
        <taxon>Ecdysozoa</taxon>
        <taxon>Arthropoda</taxon>
        <taxon>Hexapoda</taxon>
        <taxon>Insecta</taxon>
        <taxon>Pterygota</taxon>
        <taxon>Neoptera</taxon>
        <taxon>Endopterygota</taxon>
        <taxon>Coleoptera</taxon>
        <taxon>Polyphaga</taxon>
        <taxon>Scarabaeiformia</taxon>
        <taxon>Scarabaeidae</taxon>
        <taxon>Rutelinae</taxon>
        <taxon>Popillia</taxon>
    </lineage>
</organism>
<dbReference type="AlphaFoldDB" id="A0AAW1L920"/>
<keyword evidence="2" id="KW-1185">Reference proteome</keyword>
<dbReference type="Proteomes" id="UP001458880">
    <property type="component" value="Unassembled WGS sequence"/>
</dbReference>
<comment type="caution">
    <text evidence="1">The sequence shown here is derived from an EMBL/GenBank/DDBJ whole genome shotgun (WGS) entry which is preliminary data.</text>
</comment>
<reference evidence="1 2" key="1">
    <citation type="journal article" date="2024" name="BMC Genomics">
        <title>De novo assembly and annotation of Popillia japonica's genome with initial clues to its potential as an invasive pest.</title>
        <authorList>
            <person name="Cucini C."/>
            <person name="Boschi S."/>
            <person name="Funari R."/>
            <person name="Cardaioli E."/>
            <person name="Iannotti N."/>
            <person name="Marturano G."/>
            <person name="Paoli F."/>
            <person name="Bruttini M."/>
            <person name="Carapelli A."/>
            <person name="Frati F."/>
            <person name="Nardi F."/>
        </authorList>
    </citation>
    <scope>NUCLEOTIDE SEQUENCE [LARGE SCALE GENOMIC DNA]</scope>
    <source>
        <strain evidence="1">DMR45628</strain>
    </source>
</reference>
<sequence length="153" mass="17892">MSADSFHHQVEQSLKVQRKTYDFEDFVSAVKKAKAGNVDLIKMQHFFYWPNYVSQQKLKGPSRLYLSELVQVKAERGSSYLLCKTNYDVMTPYQQLDFLQKKSMKGIKLPSHRISPCGFPEHKKLNILQSLSQILPDNRKQFWIELPTPQPKD</sequence>
<proteinExistence type="predicted"/>